<dbReference type="AlphaFoldDB" id="D3BGE1"/>
<dbReference type="PROSITE" id="PS50222">
    <property type="entry name" value="EF_HAND_2"/>
    <property type="match status" value="2"/>
</dbReference>
<dbReference type="GO" id="GO:0051017">
    <property type="term" value="P:actin filament bundle assembly"/>
    <property type="evidence" value="ECO:0007669"/>
    <property type="project" value="InterPro"/>
</dbReference>
<dbReference type="RefSeq" id="XP_020431662.1">
    <property type="nucleotide sequence ID" value="XM_020578427.1"/>
</dbReference>
<dbReference type="CDD" id="cd00051">
    <property type="entry name" value="EFh"/>
    <property type="match status" value="1"/>
</dbReference>
<keyword evidence="4" id="KW-0009">Actin-binding</keyword>
<dbReference type="EMBL" id="ADBJ01000034">
    <property type="protein sequence ID" value="EFA79541.1"/>
    <property type="molecule type" value="Genomic_DNA"/>
</dbReference>
<dbReference type="CDD" id="cd21219">
    <property type="entry name" value="CH_PLS_FIM_rpt3"/>
    <property type="match status" value="1"/>
</dbReference>
<dbReference type="Proteomes" id="UP000001396">
    <property type="component" value="Unassembled WGS sequence"/>
</dbReference>
<dbReference type="GeneID" id="31363073"/>
<dbReference type="InterPro" id="IPR001715">
    <property type="entry name" value="CH_dom"/>
</dbReference>
<dbReference type="Gene3D" id="1.10.238.10">
    <property type="entry name" value="EF-hand"/>
    <property type="match status" value="1"/>
</dbReference>
<dbReference type="OMA" id="GILLXEN"/>
<dbReference type="GO" id="GO:0005884">
    <property type="term" value="C:actin filament"/>
    <property type="evidence" value="ECO:0007669"/>
    <property type="project" value="TreeGrafter"/>
</dbReference>
<dbReference type="InterPro" id="IPR002048">
    <property type="entry name" value="EF_hand_dom"/>
</dbReference>
<gene>
    <name evidence="8" type="primary">fimD</name>
    <name evidence="8" type="ORF">PPL_07592</name>
</gene>
<evidence type="ECO:0000256" key="2">
    <source>
        <dbReference type="ARBA" id="ARBA00022737"/>
    </source>
</evidence>
<dbReference type="SMART" id="SM00033">
    <property type="entry name" value="CH"/>
    <property type="match status" value="4"/>
</dbReference>
<evidence type="ECO:0000256" key="3">
    <source>
        <dbReference type="ARBA" id="ARBA00022837"/>
    </source>
</evidence>
<feature type="domain" description="Calponin-homology (CH)" evidence="6">
    <location>
        <begin position="505"/>
        <end position="613"/>
    </location>
</feature>
<dbReference type="GO" id="GO:0005509">
    <property type="term" value="F:calcium ion binding"/>
    <property type="evidence" value="ECO:0007669"/>
    <property type="project" value="InterPro"/>
</dbReference>
<keyword evidence="9" id="KW-1185">Reference proteome</keyword>
<dbReference type="FunFam" id="1.10.418.10:FF:000027">
    <property type="entry name" value="Probable fimbrin"/>
    <property type="match status" value="1"/>
</dbReference>
<dbReference type="Pfam" id="PF00307">
    <property type="entry name" value="CH"/>
    <property type="match status" value="4"/>
</dbReference>
<comment type="caution">
    <text evidence="8">The sequence shown here is derived from an EMBL/GenBank/DDBJ whole genome shotgun (WGS) entry which is preliminary data.</text>
</comment>
<evidence type="ECO:0000313" key="9">
    <source>
        <dbReference type="Proteomes" id="UP000001396"/>
    </source>
</evidence>
<dbReference type="FunFam" id="1.10.418.10:FF:000010">
    <property type="entry name" value="Plastin-3 isoform 1"/>
    <property type="match status" value="1"/>
</dbReference>
<dbReference type="PROSITE" id="PS00020">
    <property type="entry name" value="ACTININ_2"/>
    <property type="match status" value="2"/>
</dbReference>
<dbReference type="GO" id="GO:0071944">
    <property type="term" value="C:cell periphery"/>
    <property type="evidence" value="ECO:0007669"/>
    <property type="project" value="UniProtKB-ARBA"/>
</dbReference>
<evidence type="ECO:0000256" key="5">
    <source>
        <dbReference type="ARBA" id="ARBA00073963"/>
    </source>
</evidence>
<feature type="domain" description="Calponin-homology (CH)" evidence="6">
    <location>
        <begin position="385"/>
        <end position="491"/>
    </location>
</feature>
<dbReference type="STRING" id="670386.D3BGE1"/>
<dbReference type="SMART" id="SM00054">
    <property type="entry name" value="EFh"/>
    <property type="match status" value="2"/>
</dbReference>
<organism evidence="8 9">
    <name type="scientific">Heterostelium pallidum (strain ATCC 26659 / Pp 5 / PN500)</name>
    <name type="common">Cellular slime mold</name>
    <name type="synonym">Polysphondylium pallidum</name>
    <dbReference type="NCBI Taxonomy" id="670386"/>
    <lineage>
        <taxon>Eukaryota</taxon>
        <taxon>Amoebozoa</taxon>
        <taxon>Evosea</taxon>
        <taxon>Eumycetozoa</taxon>
        <taxon>Dictyostelia</taxon>
        <taxon>Acytosteliales</taxon>
        <taxon>Acytosteliaceae</taxon>
        <taxon>Heterostelium</taxon>
    </lineage>
</organism>
<evidence type="ECO:0000259" key="7">
    <source>
        <dbReference type="PROSITE" id="PS50222"/>
    </source>
</evidence>
<keyword evidence="2" id="KW-0677">Repeat</keyword>
<dbReference type="CDD" id="cd21220">
    <property type="entry name" value="CH_PLS_FIM_rpt4"/>
    <property type="match status" value="1"/>
</dbReference>
<dbReference type="PROSITE" id="PS00018">
    <property type="entry name" value="EF_HAND_1"/>
    <property type="match status" value="2"/>
</dbReference>
<dbReference type="GO" id="GO:0051639">
    <property type="term" value="P:actin filament network formation"/>
    <property type="evidence" value="ECO:0007669"/>
    <property type="project" value="TreeGrafter"/>
</dbReference>
<dbReference type="FunFam" id="1.10.418.10:FF:000042">
    <property type="entry name" value="Fimbrin, putative"/>
    <property type="match status" value="1"/>
</dbReference>
<dbReference type="FunFam" id="1.10.238.10:FF:000178">
    <property type="entry name" value="Calmodulin-2 A"/>
    <property type="match status" value="1"/>
</dbReference>
<dbReference type="PROSITE" id="PS50021">
    <property type="entry name" value="CH"/>
    <property type="match status" value="4"/>
</dbReference>
<dbReference type="SUPFAM" id="SSF47473">
    <property type="entry name" value="EF-hand"/>
    <property type="match status" value="1"/>
</dbReference>
<evidence type="ECO:0000256" key="4">
    <source>
        <dbReference type="ARBA" id="ARBA00023203"/>
    </source>
</evidence>
<dbReference type="PANTHER" id="PTHR19961">
    <property type="entry name" value="FIMBRIN/PLASTIN"/>
    <property type="match status" value="1"/>
</dbReference>
<dbReference type="InterPro" id="IPR036872">
    <property type="entry name" value="CH_dom_sf"/>
</dbReference>
<feature type="domain" description="Calponin-homology (CH)" evidence="6">
    <location>
        <begin position="114"/>
        <end position="231"/>
    </location>
</feature>
<reference evidence="8 9" key="1">
    <citation type="journal article" date="2011" name="Genome Res.">
        <title>Phylogeny-wide analysis of social amoeba genomes highlights ancient origins for complex intercellular communication.</title>
        <authorList>
            <person name="Heidel A.J."/>
            <person name="Lawal H.M."/>
            <person name="Felder M."/>
            <person name="Schilde C."/>
            <person name="Helps N.R."/>
            <person name="Tunggal B."/>
            <person name="Rivero F."/>
            <person name="John U."/>
            <person name="Schleicher M."/>
            <person name="Eichinger L."/>
            <person name="Platzer M."/>
            <person name="Noegel A.A."/>
            <person name="Schaap P."/>
            <person name="Gloeckner G."/>
        </authorList>
    </citation>
    <scope>NUCLEOTIDE SEQUENCE [LARGE SCALE GENOMIC DNA]</scope>
    <source>
        <strain evidence="9">ATCC 26659 / Pp 5 / PN500</strain>
    </source>
</reference>
<feature type="domain" description="Calponin-homology (CH)" evidence="6">
    <location>
        <begin position="259"/>
        <end position="362"/>
    </location>
</feature>
<dbReference type="GO" id="GO:0051015">
    <property type="term" value="F:actin filament binding"/>
    <property type="evidence" value="ECO:0007669"/>
    <property type="project" value="InterPro"/>
</dbReference>
<dbReference type="InterPro" id="IPR001589">
    <property type="entry name" value="Actinin_actin-bd_CS"/>
</dbReference>
<dbReference type="InterPro" id="IPR011992">
    <property type="entry name" value="EF-hand-dom_pair"/>
</dbReference>
<evidence type="ECO:0000259" key="6">
    <source>
        <dbReference type="PROSITE" id="PS50021"/>
    </source>
</evidence>
<dbReference type="InterPro" id="IPR039959">
    <property type="entry name" value="Fimbrin/Plastin"/>
</dbReference>
<feature type="domain" description="EF-hand" evidence="7">
    <location>
        <begin position="55"/>
        <end position="90"/>
    </location>
</feature>
<evidence type="ECO:0000313" key="8">
    <source>
        <dbReference type="EMBL" id="EFA79541.1"/>
    </source>
</evidence>
<protein>
    <recommendedName>
        <fullName evidence="5">Fimbrin</fullName>
    </recommendedName>
</protein>
<dbReference type="Pfam" id="PF13499">
    <property type="entry name" value="EF-hand_7"/>
    <property type="match status" value="1"/>
</dbReference>
<keyword evidence="1" id="KW-0479">Metal-binding</keyword>
<dbReference type="Gene3D" id="1.10.418.10">
    <property type="entry name" value="Calponin-like domain"/>
    <property type="match status" value="4"/>
</dbReference>
<keyword evidence="3" id="KW-0106">Calcium</keyword>
<name>D3BGE1_HETP5</name>
<dbReference type="CDD" id="cd21295">
    <property type="entry name" value="CH_PLS_rpt2"/>
    <property type="match status" value="1"/>
</dbReference>
<dbReference type="InterPro" id="IPR018247">
    <property type="entry name" value="EF_Hand_1_Ca_BS"/>
</dbReference>
<feature type="domain" description="EF-hand" evidence="7">
    <location>
        <begin position="19"/>
        <end position="54"/>
    </location>
</feature>
<dbReference type="SUPFAM" id="SSF47576">
    <property type="entry name" value="Calponin-homology domain, CH-domain"/>
    <property type="match status" value="1"/>
</dbReference>
<dbReference type="GO" id="GO:0005737">
    <property type="term" value="C:cytoplasm"/>
    <property type="evidence" value="ECO:0007669"/>
    <property type="project" value="TreeGrafter"/>
</dbReference>
<evidence type="ECO:0000256" key="1">
    <source>
        <dbReference type="ARBA" id="ARBA00022723"/>
    </source>
</evidence>
<dbReference type="FunFam" id="1.10.418.10:FF:000016">
    <property type="entry name" value="Probable fimbrin"/>
    <property type="match status" value="1"/>
</dbReference>
<accession>D3BGE1</accession>
<dbReference type="GO" id="GO:0032432">
    <property type="term" value="C:actin filament bundle"/>
    <property type="evidence" value="ECO:0007669"/>
    <property type="project" value="TreeGrafter"/>
</dbReference>
<dbReference type="PANTHER" id="PTHR19961:SF18">
    <property type="entry name" value="FI19014P1"/>
    <property type="match status" value="1"/>
</dbReference>
<proteinExistence type="predicted"/>
<sequence>MVVNFQELARPYKNEFSEQDIQHYIEVFKKFDKDGNGSIDVQELESITSDLGEKIPHVELQAQINEVDHDGNGAIEFGEFLEVIKHLKKGKHSAFSQHVVTRLATATGTHSFSEEEKVSFAEHMNSVLSGDAVADARLPINPNNMDLFEKVKDGILLCKLINYAVPDTIDERALNTKTGMNKYQMTENGNIVVNSAKAIGCSVVNIGANDINAGTEHLILGLVWQILRIGLLSQISLAHHPELFRLLEPGESIEDLLKLPAEQILLRWFNYHLKKAGHSRKVTNFSGDIKDSECYTILLNQLAPAQCDKSPLETSDPQERAKRLLDQAEKINCRKFVKPNDIVKGNPKLNLAFVANLFNTIPGLEPLTEEEKAGLDAFLFNSEGTREARCFALWINSLGIDPFVNNLFQDLRDGLVILRVLDKINPGCVDWKKVNEKVPMIKFKQVENCNYAVNIAKDMKFSLVGIGGTDIHDGNQTLTLALVWQMMRYNVMSILKSLSNRTGRDITDSELVKMANDRVKTSGKNSRMESFQDKSLTDSIFFLDLLNSIRNCVDYNLVHRGSISEEEKLLNAKYTISITRKLGGCIFLLPEDIVEVKSKMILTLIASILSVAQQQQH</sequence>
<dbReference type="InParanoid" id="D3BGE1"/>